<dbReference type="STRING" id="35814.BBB42_01195"/>
<gene>
    <name evidence="2" type="ORF">L497_3299</name>
</gene>
<feature type="domain" description="Sulfatase N-terminal" evidence="1">
    <location>
        <begin position="8"/>
        <end position="344"/>
    </location>
</feature>
<dbReference type="SUPFAM" id="SSF53649">
    <property type="entry name" value="Alkaline phosphatase-like"/>
    <property type="match status" value="1"/>
</dbReference>
<dbReference type="GO" id="GO:0015024">
    <property type="term" value="F:glucuronate-2-sulfatase activity"/>
    <property type="evidence" value="ECO:0007669"/>
    <property type="project" value="TreeGrafter"/>
</dbReference>
<protein>
    <submittedName>
        <fullName evidence="2">Putative choline-sulfatase</fullName>
    </submittedName>
</protein>
<dbReference type="InterPro" id="IPR051849">
    <property type="entry name" value="GAG-degrading_sulfatase"/>
</dbReference>
<dbReference type="Pfam" id="PF00884">
    <property type="entry name" value="Sulfatase"/>
    <property type="match status" value="1"/>
</dbReference>
<organism evidence="2 3">
    <name type="scientific">Bordetella holmesii CDC-H585-BH</name>
    <dbReference type="NCBI Taxonomy" id="1331206"/>
    <lineage>
        <taxon>Bacteria</taxon>
        <taxon>Pseudomonadati</taxon>
        <taxon>Pseudomonadota</taxon>
        <taxon>Betaproteobacteria</taxon>
        <taxon>Burkholderiales</taxon>
        <taxon>Alcaligenaceae</taxon>
        <taxon>Bordetella</taxon>
    </lineage>
</organism>
<dbReference type="AlphaFoldDB" id="A0A158M998"/>
<evidence type="ECO:0000259" key="1">
    <source>
        <dbReference type="Pfam" id="PF00884"/>
    </source>
</evidence>
<name>A0A158M998_9BORD</name>
<dbReference type="EMBL" id="JFZZ01000007">
    <property type="protein sequence ID" value="KAL00007.1"/>
    <property type="molecule type" value="Genomic_DNA"/>
</dbReference>
<reference evidence="2 3" key="1">
    <citation type="submission" date="2014-03" db="EMBL/GenBank/DDBJ databases">
        <title>Genome sequence of Bordetella holmseii.</title>
        <authorList>
            <person name="Harvill E."/>
            <person name="Goodfield L.L."/>
            <person name="Ivanov Y."/>
            <person name="Meyer J.A."/>
            <person name="Newth C."/>
            <person name="Cassiday P."/>
            <person name="Tondella M.L."/>
            <person name="Liao P."/>
            <person name="Zimmerman J."/>
            <person name="Meert K."/>
            <person name="Wessel D."/>
            <person name="Berger J."/>
            <person name="Dean J.M."/>
            <person name="Holubkov R."/>
            <person name="Burr J."/>
            <person name="Liu T."/>
            <person name="Brinkac L.M."/>
            <person name="Sanka R."/>
            <person name="Kim M."/>
            <person name="Losada L."/>
        </authorList>
    </citation>
    <scope>NUCLEOTIDE SEQUENCE [LARGE SCALE GENOMIC DNA]</scope>
    <source>
        <strain evidence="2 3">CDC-H585-BH</strain>
    </source>
</reference>
<dbReference type="RefSeq" id="WP_005017737.1">
    <property type="nucleotide sequence ID" value="NZ_JFZZ01000007.1"/>
</dbReference>
<evidence type="ECO:0000313" key="3">
    <source>
        <dbReference type="Proteomes" id="UP000026682"/>
    </source>
</evidence>
<dbReference type="InterPro" id="IPR000917">
    <property type="entry name" value="Sulfatase_N"/>
</dbReference>
<dbReference type="PANTHER" id="PTHR46615:SF1">
    <property type="entry name" value="ARYLSULFATASE K"/>
    <property type="match status" value="1"/>
</dbReference>
<dbReference type="CDD" id="cd16037">
    <property type="entry name" value="sulfatase_like"/>
    <property type="match status" value="1"/>
</dbReference>
<dbReference type="GO" id="GO:0004065">
    <property type="term" value="F:arylsulfatase activity"/>
    <property type="evidence" value="ECO:0007669"/>
    <property type="project" value="TreeGrafter"/>
</dbReference>
<dbReference type="Gene3D" id="3.40.720.10">
    <property type="entry name" value="Alkaline Phosphatase, subunit A"/>
    <property type="match status" value="1"/>
</dbReference>
<accession>A0A158M998</accession>
<dbReference type="PATRIC" id="fig|1331206.3.peg.152"/>
<evidence type="ECO:0000313" key="2">
    <source>
        <dbReference type="EMBL" id="KAL00007.1"/>
    </source>
</evidence>
<dbReference type="Proteomes" id="UP000026682">
    <property type="component" value="Unassembled WGS sequence"/>
</dbReference>
<dbReference type="PANTHER" id="PTHR46615">
    <property type="entry name" value="ARYLSULFATASE K"/>
    <property type="match status" value="1"/>
</dbReference>
<comment type="caution">
    <text evidence="2">The sequence shown here is derived from an EMBL/GenBank/DDBJ whole genome shotgun (WGS) entry which is preliminary data.</text>
</comment>
<sequence>MTSTDSAQNILIIMDDEHNKKVLGYNGHPVVKTPNLDRLAARGTVMANAYSSSPICVPARAAFATGRYVHDNRCWDNAIAYDGTMPSWAHVLRDAGHCVTSIGKLHYSSDEIDGGFSEQIIPMHIEAGVGDLYGLIRDPLPTRHQSADLARSIGPGESSYIRYDRDITEKTVNWLNTQGRKSHDKPWVLYSSFISPHSPLIAPPEFYAMYDARSIELPRKDVKYHPWIQAWNKCYGFDSHFGSDDQRRIAIASYFGLCSFLDSNVGKILYALEETGLAHTTRVIFLSDHGDNLGARALWGKSTMYEESAGVPMILGGPGVAPGRRVNTPVSHVDCYPSILQTVGASSLIPPDLPGRSLFDIAAEPYDPARTVFSEYHAAGGVSAAYMLRQGDYKYIHYTGFAPELFNLAHDPEEVHDIATQPQVQDVLHDFDRQLRAICDPDATDLDAKKDQARLIAAHGGVEKILARGGSSYTPIPGEAVQLIGNA</sequence>
<proteinExistence type="predicted"/>
<dbReference type="InterPro" id="IPR017850">
    <property type="entry name" value="Alkaline_phosphatase_core_sf"/>
</dbReference>